<accession>A0ABD5RV17</accession>
<gene>
    <name evidence="2" type="ORF">ACFQE1_01390</name>
</gene>
<protein>
    <submittedName>
        <fullName evidence="2">Cupin domain-containing protein</fullName>
    </submittedName>
</protein>
<dbReference type="Gene3D" id="2.60.120.10">
    <property type="entry name" value="Jelly Rolls"/>
    <property type="match status" value="1"/>
</dbReference>
<feature type="domain" description="Cupin type-2" evidence="1">
    <location>
        <begin position="29"/>
        <end position="87"/>
    </location>
</feature>
<reference evidence="2 3" key="1">
    <citation type="journal article" date="2019" name="Int. J. Syst. Evol. Microbiol.">
        <title>The Global Catalogue of Microorganisms (GCM) 10K type strain sequencing project: providing services to taxonomists for standard genome sequencing and annotation.</title>
        <authorList>
            <consortium name="The Broad Institute Genomics Platform"/>
            <consortium name="The Broad Institute Genome Sequencing Center for Infectious Disease"/>
            <person name="Wu L."/>
            <person name="Ma J."/>
        </authorList>
    </citation>
    <scope>NUCLEOTIDE SEQUENCE [LARGE SCALE GENOMIC DNA]</scope>
    <source>
        <strain evidence="2 3">NBRC 111368</strain>
    </source>
</reference>
<dbReference type="Proteomes" id="UP001596328">
    <property type="component" value="Unassembled WGS sequence"/>
</dbReference>
<comment type="caution">
    <text evidence="2">The sequence shown here is derived from an EMBL/GenBank/DDBJ whole genome shotgun (WGS) entry which is preliminary data.</text>
</comment>
<evidence type="ECO:0000313" key="2">
    <source>
        <dbReference type="EMBL" id="MFC6723064.1"/>
    </source>
</evidence>
<name>A0ABD5RV17_9EURY</name>
<evidence type="ECO:0000259" key="1">
    <source>
        <dbReference type="Pfam" id="PF07883"/>
    </source>
</evidence>
<dbReference type="Pfam" id="PF07883">
    <property type="entry name" value="Cupin_2"/>
    <property type="match status" value="1"/>
</dbReference>
<sequence length="103" mass="11534">MPEITTLTDLTKTPHAEVFEDRRPRTVRLELDTDERVPPHTHPGTNIVLHLVSGHLELSLDDETYDVRPGQLVRFSGEREISPRAIEPSTAVVVFAPADANDQ</sequence>
<evidence type="ECO:0000313" key="3">
    <source>
        <dbReference type="Proteomes" id="UP001596328"/>
    </source>
</evidence>
<dbReference type="InterPro" id="IPR013096">
    <property type="entry name" value="Cupin_2"/>
</dbReference>
<dbReference type="AlphaFoldDB" id="A0ABD5RV17"/>
<dbReference type="SUPFAM" id="SSF51182">
    <property type="entry name" value="RmlC-like cupins"/>
    <property type="match status" value="1"/>
</dbReference>
<dbReference type="InterPro" id="IPR011051">
    <property type="entry name" value="RmlC_Cupin_sf"/>
</dbReference>
<organism evidence="2 3">
    <name type="scientific">Halobium palmae</name>
    <dbReference type="NCBI Taxonomy" id="1776492"/>
    <lineage>
        <taxon>Archaea</taxon>
        <taxon>Methanobacteriati</taxon>
        <taxon>Methanobacteriota</taxon>
        <taxon>Stenosarchaea group</taxon>
        <taxon>Halobacteria</taxon>
        <taxon>Halobacteriales</taxon>
        <taxon>Haloferacaceae</taxon>
        <taxon>Halobium</taxon>
    </lineage>
</organism>
<dbReference type="EMBL" id="JBHSWU010000003">
    <property type="protein sequence ID" value="MFC6723064.1"/>
    <property type="molecule type" value="Genomic_DNA"/>
</dbReference>
<keyword evidence="3" id="KW-1185">Reference proteome</keyword>
<dbReference type="InterPro" id="IPR014710">
    <property type="entry name" value="RmlC-like_jellyroll"/>
</dbReference>
<proteinExistence type="predicted"/>